<dbReference type="Pfam" id="PF01323">
    <property type="entry name" value="DSBA"/>
    <property type="match status" value="1"/>
</dbReference>
<dbReference type="AlphaFoldDB" id="A0AA89WQ60"/>
<gene>
    <name evidence="2" type="ORF">I5U67_21330</name>
</gene>
<evidence type="ECO:0000313" key="3">
    <source>
        <dbReference type="Proteomes" id="UP000625930"/>
    </source>
</evidence>
<accession>A0AA89WQ60</accession>
<protein>
    <submittedName>
        <fullName evidence="2">DsbA family protein</fullName>
    </submittedName>
</protein>
<sequence>MSSVPSPATAAPVVDFFHDVVCGWCFVLAPRLQQVSAELGIQVRHRSFVLQDSRAQMVEVFGSMERAKAIILRHWTDCAAHEDTARIDIEGMRAQDFEYPSGWLGALACQTAGLIGGNEAHGLMFDAVQWAHLHQHRNIGDAEVLLDIAEALGHPRAIFADLMRSDDVRQRVQADRADAAALGIRSIPTVIGGNGLRLQTLPLPQLRQALAHLVAA</sequence>
<organism evidence="2 3">
    <name type="scientific">Stenotrophomonas maltophilia</name>
    <name type="common">Pseudomonas maltophilia</name>
    <name type="synonym">Xanthomonas maltophilia</name>
    <dbReference type="NCBI Taxonomy" id="40324"/>
    <lineage>
        <taxon>Bacteria</taxon>
        <taxon>Pseudomonadati</taxon>
        <taxon>Pseudomonadota</taxon>
        <taxon>Gammaproteobacteria</taxon>
        <taxon>Lysobacterales</taxon>
        <taxon>Lysobacteraceae</taxon>
        <taxon>Stenotrophomonas</taxon>
        <taxon>Stenotrophomonas maltophilia group</taxon>
    </lineage>
</organism>
<dbReference type="SUPFAM" id="SSF52833">
    <property type="entry name" value="Thioredoxin-like"/>
    <property type="match status" value="1"/>
</dbReference>
<comment type="caution">
    <text evidence="2">The sequence shown here is derived from an EMBL/GenBank/DDBJ whole genome shotgun (WGS) entry which is preliminary data.</text>
</comment>
<dbReference type="RefSeq" id="WP_164171726.1">
    <property type="nucleotide sequence ID" value="NZ_VLHB01000079.1"/>
</dbReference>
<evidence type="ECO:0000313" key="2">
    <source>
        <dbReference type="EMBL" id="MBH1654700.1"/>
    </source>
</evidence>
<name>A0AA89WQ60_STEMA</name>
<feature type="domain" description="DSBA-like thioredoxin" evidence="1">
    <location>
        <begin position="13"/>
        <end position="210"/>
    </location>
</feature>
<proteinExistence type="predicted"/>
<dbReference type="Gene3D" id="3.40.30.10">
    <property type="entry name" value="Glutaredoxin"/>
    <property type="match status" value="1"/>
</dbReference>
<reference evidence="2" key="1">
    <citation type="submission" date="2020-11" db="EMBL/GenBank/DDBJ databases">
        <title>Enhanced detection system for hospital associated transmission using whole genome sequencing surveillance.</title>
        <authorList>
            <person name="Harrison L.H."/>
            <person name="Van Tyne D."/>
            <person name="Marsh J.W."/>
            <person name="Griffith M.P."/>
            <person name="Snyder D.J."/>
            <person name="Cooper V.S."/>
            <person name="Mustapha M."/>
        </authorList>
    </citation>
    <scope>NUCLEOTIDE SEQUENCE</scope>
    <source>
        <strain evidence="2">STEN00091</strain>
    </source>
</reference>
<evidence type="ECO:0000259" key="1">
    <source>
        <dbReference type="Pfam" id="PF01323"/>
    </source>
</evidence>
<dbReference type="Proteomes" id="UP000625930">
    <property type="component" value="Unassembled WGS sequence"/>
</dbReference>
<dbReference type="EMBL" id="JADUNP010000085">
    <property type="protein sequence ID" value="MBH1654700.1"/>
    <property type="molecule type" value="Genomic_DNA"/>
</dbReference>
<dbReference type="InterPro" id="IPR001853">
    <property type="entry name" value="DSBA-like_thioredoxin_dom"/>
</dbReference>
<dbReference type="InterPro" id="IPR036249">
    <property type="entry name" value="Thioredoxin-like_sf"/>
</dbReference>
<dbReference type="GO" id="GO:0016491">
    <property type="term" value="F:oxidoreductase activity"/>
    <property type="evidence" value="ECO:0007669"/>
    <property type="project" value="InterPro"/>
</dbReference>
<dbReference type="PANTHER" id="PTHR13887">
    <property type="entry name" value="GLUTATHIONE S-TRANSFERASE KAPPA"/>
    <property type="match status" value="1"/>
</dbReference>